<gene>
    <name evidence="2" type="primary">EFCAB10</name>
    <name evidence="2" type="ORF">AOXY_G9911</name>
</gene>
<protein>
    <submittedName>
        <fullName evidence="2">EF-hand calcium-binding domain-containing protein 10</fullName>
    </submittedName>
</protein>
<evidence type="ECO:0000259" key="1">
    <source>
        <dbReference type="PROSITE" id="PS50222"/>
    </source>
</evidence>
<dbReference type="PANTHER" id="PTHR21847:SF1">
    <property type="entry name" value="EF-HAND CALCIUM-BINDING DOMAIN-CONTAINING PROTEIN 10"/>
    <property type="match status" value="1"/>
</dbReference>
<dbReference type="PANTHER" id="PTHR21847">
    <property type="entry name" value="EF-HAND CALCIUM-BINDING DOMAIN-CONTAINING PROTEIN 10"/>
    <property type="match status" value="1"/>
</dbReference>
<dbReference type="InterPro" id="IPR011992">
    <property type="entry name" value="EF-hand-dom_pair"/>
</dbReference>
<evidence type="ECO:0000313" key="3">
    <source>
        <dbReference type="Proteomes" id="UP001230051"/>
    </source>
</evidence>
<name>A0AAD8G8E8_ACIOX</name>
<dbReference type="InterPro" id="IPR049760">
    <property type="entry name" value="DD_EFCAB10"/>
</dbReference>
<proteinExistence type="predicted"/>
<keyword evidence="3" id="KW-1185">Reference proteome</keyword>
<feature type="domain" description="EF-hand" evidence="1">
    <location>
        <begin position="62"/>
        <end position="97"/>
    </location>
</feature>
<evidence type="ECO:0000313" key="2">
    <source>
        <dbReference type="EMBL" id="KAK1168994.1"/>
    </source>
</evidence>
<dbReference type="Proteomes" id="UP001230051">
    <property type="component" value="Unassembled WGS sequence"/>
</dbReference>
<dbReference type="InterPro" id="IPR039879">
    <property type="entry name" value="EFC10"/>
</dbReference>
<dbReference type="CDD" id="cd22976">
    <property type="entry name" value="DD_EFCAB10"/>
    <property type="match status" value="1"/>
</dbReference>
<dbReference type="SUPFAM" id="SSF47391">
    <property type="entry name" value="Dimerization-anchoring domain of cAMP-dependent PK regulatory subunit"/>
    <property type="match status" value="1"/>
</dbReference>
<dbReference type="GO" id="GO:0005509">
    <property type="term" value="F:calcium ion binding"/>
    <property type="evidence" value="ECO:0007669"/>
    <property type="project" value="InterPro"/>
</dbReference>
<accession>A0AAD8G8E8</accession>
<comment type="caution">
    <text evidence="2">The sequence shown here is derived from an EMBL/GenBank/DDBJ whole genome shotgun (WGS) entry which is preliminary data.</text>
</comment>
<dbReference type="EMBL" id="JAGXEW010000008">
    <property type="protein sequence ID" value="KAK1168994.1"/>
    <property type="molecule type" value="Genomic_DNA"/>
</dbReference>
<dbReference type="AlphaFoldDB" id="A0AAD8G8E8"/>
<reference evidence="2" key="1">
    <citation type="submission" date="2022-02" db="EMBL/GenBank/DDBJ databases">
        <title>Atlantic sturgeon de novo genome assembly.</title>
        <authorList>
            <person name="Stock M."/>
            <person name="Klopp C."/>
            <person name="Guiguen Y."/>
            <person name="Cabau C."/>
            <person name="Parinello H."/>
            <person name="Santidrian Yebra-Pimentel E."/>
            <person name="Kuhl H."/>
            <person name="Dirks R.P."/>
            <person name="Guessner J."/>
            <person name="Wuertz S."/>
            <person name="Du K."/>
            <person name="Schartl M."/>
        </authorList>
    </citation>
    <scope>NUCLEOTIDE SEQUENCE</scope>
    <source>
        <strain evidence="2">STURGEONOMICS-FGT-2020</strain>
        <tissue evidence="2">Whole blood</tissue>
    </source>
</reference>
<dbReference type="SUPFAM" id="SSF47473">
    <property type="entry name" value="EF-hand"/>
    <property type="match status" value="1"/>
</dbReference>
<dbReference type="InterPro" id="IPR002048">
    <property type="entry name" value="EF_hand_dom"/>
</dbReference>
<dbReference type="PROSITE" id="PS50222">
    <property type="entry name" value="EF_HAND_2"/>
    <property type="match status" value="1"/>
</dbReference>
<dbReference type="Gene3D" id="1.20.890.10">
    <property type="entry name" value="cAMP-dependent protein kinase regulatory subunit, dimerization-anchoring domain"/>
    <property type="match status" value="1"/>
</dbReference>
<organism evidence="2 3">
    <name type="scientific">Acipenser oxyrinchus oxyrinchus</name>
    <dbReference type="NCBI Taxonomy" id="40147"/>
    <lineage>
        <taxon>Eukaryota</taxon>
        <taxon>Metazoa</taxon>
        <taxon>Chordata</taxon>
        <taxon>Craniata</taxon>
        <taxon>Vertebrata</taxon>
        <taxon>Euteleostomi</taxon>
        <taxon>Actinopterygii</taxon>
        <taxon>Chondrostei</taxon>
        <taxon>Acipenseriformes</taxon>
        <taxon>Acipenseridae</taxon>
        <taxon>Acipenser</taxon>
    </lineage>
</organism>
<sequence length="133" mass="15411">MATSRELDAKNYLEKHKILELMDNLTSMLFFHRPERPCEFLITQFEKLKLARTTSRDYPCLFNESNLEAIFGILDPTRQGYITLSQYKEALNTIGLKQFDAFPQGADYNRITLETFKKEAKDGLLKSSATFKS</sequence>
<dbReference type="InterPro" id="IPR056587">
    <property type="entry name" value="EF_EFCAB10_C"/>
</dbReference>
<dbReference type="Pfam" id="PF24548">
    <property type="entry name" value="EF_EFCAB10_C"/>
    <property type="match status" value="1"/>
</dbReference>